<evidence type="ECO:0000313" key="1">
    <source>
        <dbReference type="EMBL" id="KAJ0053074.1"/>
    </source>
</evidence>
<protein>
    <submittedName>
        <fullName evidence="1">Uncharacterized protein</fullName>
    </submittedName>
</protein>
<sequence length="220" mass="24537">MYKPYNFILRSRKMVKRSTTEAPSSSSSSFHSMSPLQTFFVRLICGVGLGAGFWVAYNVYFINLVSHPSDTLRLIWVIESPIVILLYSYLRKNPDTSSYFKAVVRGLLGLPVGALVNALGAIALGAPMGIQYMTNTFDWSLLMSQFTPNGSVDYMICLPTHGAVIGAWFGAWPMPLDWERPWQEWPICVSYGAMAGYLIGMVASFGFVLIRGRQQHQKGD</sequence>
<organism evidence="1 2">
    <name type="scientific">Pistacia integerrima</name>
    <dbReference type="NCBI Taxonomy" id="434235"/>
    <lineage>
        <taxon>Eukaryota</taxon>
        <taxon>Viridiplantae</taxon>
        <taxon>Streptophyta</taxon>
        <taxon>Embryophyta</taxon>
        <taxon>Tracheophyta</taxon>
        <taxon>Spermatophyta</taxon>
        <taxon>Magnoliopsida</taxon>
        <taxon>eudicotyledons</taxon>
        <taxon>Gunneridae</taxon>
        <taxon>Pentapetalae</taxon>
        <taxon>rosids</taxon>
        <taxon>malvids</taxon>
        <taxon>Sapindales</taxon>
        <taxon>Anacardiaceae</taxon>
        <taxon>Pistacia</taxon>
    </lineage>
</organism>
<reference evidence="2" key="1">
    <citation type="journal article" date="2023" name="G3 (Bethesda)">
        <title>Genome assembly and association tests identify interacting loci associated with vigor, precocity, and sex in interspecific pistachio rootstocks.</title>
        <authorList>
            <person name="Palmer W."/>
            <person name="Jacygrad E."/>
            <person name="Sagayaradj S."/>
            <person name="Cavanaugh K."/>
            <person name="Han R."/>
            <person name="Bertier L."/>
            <person name="Beede B."/>
            <person name="Kafkas S."/>
            <person name="Golino D."/>
            <person name="Preece J."/>
            <person name="Michelmore R."/>
        </authorList>
    </citation>
    <scope>NUCLEOTIDE SEQUENCE [LARGE SCALE GENOMIC DNA]</scope>
</reference>
<accession>A0ACC0ZMK1</accession>
<name>A0ACC0ZMK1_9ROSI</name>
<dbReference type="Proteomes" id="UP001163603">
    <property type="component" value="Chromosome 1"/>
</dbReference>
<gene>
    <name evidence="1" type="ORF">Pint_03552</name>
</gene>
<dbReference type="EMBL" id="CM047736">
    <property type="protein sequence ID" value="KAJ0053074.1"/>
    <property type="molecule type" value="Genomic_DNA"/>
</dbReference>
<comment type="caution">
    <text evidence="1">The sequence shown here is derived from an EMBL/GenBank/DDBJ whole genome shotgun (WGS) entry which is preliminary data.</text>
</comment>
<proteinExistence type="predicted"/>
<evidence type="ECO:0000313" key="2">
    <source>
        <dbReference type="Proteomes" id="UP001163603"/>
    </source>
</evidence>
<keyword evidence="2" id="KW-1185">Reference proteome</keyword>